<evidence type="ECO:0000313" key="7">
    <source>
        <dbReference type="EMBL" id="CAD7002706.1"/>
    </source>
</evidence>
<dbReference type="PANTHER" id="PTHR48043:SF145">
    <property type="entry name" value="FI06409P-RELATED"/>
    <property type="match status" value="1"/>
</dbReference>
<reference evidence="7" key="1">
    <citation type="submission" date="2020-11" db="EMBL/GenBank/DDBJ databases">
        <authorList>
            <person name="Whitehead M."/>
        </authorList>
    </citation>
    <scope>NUCLEOTIDE SEQUENCE</scope>
    <source>
        <strain evidence="7">EGII</strain>
    </source>
</reference>
<keyword evidence="8" id="KW-1185">Reference proteome</keyword>
<evidence type="ECO:0000256" key="1">
    <source>
        <dbReference type="ARBA" id="ARBA00009995"/>
    </source>
</evidence>
<dbReference type="SUPFAM" id="SSF53756">
    <property type="entry name" value="UDP-Glycosyltransferase/glycogen phosphorylase"/>
    <property type="match status" value="1"/>
</dbReference>
<keyword evidence="5" id="KW-1133">Transmembrane helix</keyword>
<evidence type="ECO:0000256" key="6">
    <source>
        <dbReference type="SAM" id="SignalP"/>
    </source>
</evidence>
<evidence type="ECO:0000256" key="5">
    <source>
        <dbReference type="SAM" id="Phobius"/>
    </source>
</evidence>
<comment type="caution">
    <text evidence="7">The sequence shown here is derived from an EMBL/GenBank/DDBJ whole genome shotgun (WGS) entry which is preliminary data.</text>
</comment>
<keyword evidence="2" id="KW-0328">Glycosyltransferase</keyword>
<evidence type="ECO:0000256" key="3">
    <source>
        <dbReference type="ARBA" id="ARBA00022679"/>
    </source>
</evidence>
<name>A0A811UYF0_CERCA</name>
<feature type="transmembrane region" description="Helical" evidence="5">
    <location>
        <begin position="498"/>
        <end position="520"/>
    </location>
</feature>
<evidence type="ECO:0000256" key="4">
    <source>
        <dbReference type="SAM" id="MobiDB-lite"/>
    </source>
</evidence>
<protein>
    <submittedName>
        <fullName evidence="7">(Mediterranean fruit fly) hypothetical protein</fullName>
    </submittedName>
</protein>
<dbReference type="Pfam" id="PF00201">
    <property type="entry name" value="UDPGT"/>
    <property type="match status" value="1"/>
</dbReference>
<evidence type="ECO:0000313" key="8">
    <source>
        <dbReference type="Proteomes" id="UP000606786"/>
    </source>
</evidence>
<organism evidence="7 8">
    <name type="scientific">Ceratitis capitata</name>
    <name type="common">Mediterranean fruit fly</name>
    <name type="synonym">Tephritis capitata</name>
    <dbReference type="NCBI Taxonomy" id="7213"/>
    <lineage>
        <taxon>Eukaryota</taxon>
        <taxon>Metazoa</taxon>
        <taxon>Ecdysozoa</taxon>
        <taxon>Arthropoda</taxon>
        <taxon>Hexapoda</taxon>
        <taxon>Insecta</taxon>
        <taxon>Pterygota</taxon>
        <taxon>Neoptera</taxon>
        <taxon>Endopterygota</taxon>
        <taxon>Diptera</taxon>
        <taxon>Brachycera</taxon>
        <taxon>Muscomorpha</taxon>
        <taxon>Tephritoidea</taxon>
        <taxon>Tephritidae</taxon>
        <taxon>Ceratitis</taxon>
        <taxon>Ceratitis</taxon>
    </lineage>
</organism>
<keyword evidence="5" id="KW-0812">Transmembrane</keyword>
<dbReference type="KEGG" id="ccat:101460128"/>
<keyword evidence="6" id="KW-0732">Signal</keyword>
<dbReference type="GO" id="GO:0008194">
    <property type="term" value="F:UDP-glycosyltransferase activity"/>
    <property type="evidence" value="ECO:0007669"/>
    <property type="project" value="InterPro"/>
</dbReference>
<sequence length="550" mass="61850">MKSTNFLLFGLLVTLLQAFGSVKTSNILSLIEIVPEDEQIWHDALIKGLTDRGHKVTVVSGSSTMNSKSPLFTKILLELVEPALLEWRDEHNHFTNKWLSPFGRVLHWYDKQIRICKGVLTSDGLLELVALARGTGLEEPFDVILYDATHGRSCILALAQLFEHVPIVGVSASHITPDLLKIVRGAQQQPATVPHFTSAHTEHMNFFERLHNTFVYAYANFYVKYTVTPVQQALLAQDEALQAAHVNPILDDTSDRIKIVLVNDHPAINYVHSLPPNVIQVGGLQFDNVNRPLSVEMQTFIDNSRDGVIIITLGGEMLTQDLIDIVLRTIASFPEYGFIWGIKKNRIPAGERKNLYVEKWPKKSNILEQRKVKGVITGGSHMEMQEAVYNGVPIIAIKNAVHETSIATRVESFGLGLSVDLTSIPDNLKTAIRTLTSYQNCTLYVKARQSAFRNRLHDPLEVALWWIEFVIAYAHGTDYLYSTAVAESWFLTLHSLDVVAVVVIFSTIFIVNAFVVFKGLKLRSEESSKMDKSEKKNKSKKSNDSHKKRR</sequence>
<dbReference type="AlphaFoldDB" id="A0A811UYF0"/>
<feature type="signal peptide" evidence="6">
    <location>
        <begin position="1"/>
        <end position="24"/>
    </location>
</feature>
<keyword evidence="3" id="KW-0808">Transferase</keyword>
<proteinExistence type="inferred from homology"/>
<dbReference type="Gene3D" id="3.40.50.2000">
    <property type="entry name" value="Glycogen Phosphorylase B"/>
    <property type="match status" value="1"/>
</dbReference>
<feature type="chain" id="PRO_5032267706" evidence="6">
    <location>
        <begin position="25"/>
        <end position="550"/>
    </location>
</feature>
<comment type="similarity">
    <text evidence="1">Belongs to the UDP-glycosyltransferase family.</text>
</comment>
<dbReference type="InterPro" id="IPR050271">
    <property type="entry name" value="UDP-glycosyltransferase"/>
</dbReference>
<accession>A0A811UYF0</accession>
<feature type="region of interest" description="Disordered" evidence="4">
    <location>
        <begin position="524"/>
        <end position="550"/>
    </location>
</feature>
<gene>
    <name evidence="7" type="ORF">CCAP1982_LOCUS11183</name>
</gene>
<evidence type="ECO:0000256" key="2">
    <source>
        <dbReference type="ARBA" id="ARBA00022676"/>
    </source>
</evidence>
<dbReference type="EMBL" id="CAJHJT010000034">
    <property type="protein sequence ID" value="CAD7002706.1"/>
    <property type="molecule type" value="Genomic_DNA"/>
</dbReference>
<dbReference type="OrthoDB" id="5835829at2759"/>
<keyword evidence="5" id="KW-0472">Membrane</keyword>
<dbReference type="Proteomes" id="UP000606786">
    <property type="component" value="Unassembled WGS sequence"/>
</dbReference>
<dbReference type="InterPro" id="IPR002213">
    <property type="entry name" value="UDP_glucos_trans"/>
</dbReference>
<dbReference type="PANTHER" id="PTHR48043">
    <property type="entry name" value="EG:EG0003.4 PROTEIN-RELATED"/>
    <property type="match status" value="1"/>
</dbReference>